<feature type="region of interest" description="Disordered" evidence="1">
    <location>
        <begin position="57"/>
        <end position="118"/>
    </location>
</feature>
<dbReference type="KEGG" id="nwl:NWFMUON74_01260"/>
<accession>A0A7G1KG06</accession>
<sequence>MVRPWVAMTARRAASLDASRWLAQIEETKFMLRTRGKVTGVVVSLAAVGLLAACGDNDSTASSTPTLKTSTTTAAAGPTIPSVVQVPPEEGAPTAAPTTSALERPEPVEPSVAAGNTAELSAKDQALIEELKKRGLSPTPDIAVTTASFVCQGKASGLPDDQITTYVNAMAGSDPAFDPQKMPVEQAGRIYIDTANQTYCDK</sequence>
<feature type="compositionally biased region" description="Low complexity" evidence="1">
    <location>
        <begin position="87"/>
        <end position="102"/>
    </location>
</feature>
<feature type="domain" description="DUF732" evidence="2">
    <location>
        <begin position="123"/>
        <end position="200"/>
    </location>
</feature>
<reference evidence="3 4" key="1">
    <citation type="submission" date="2020-08" db="EMBL/GenBank/DDBJ databases">
        <title>Genome Sequencing of Nocardia wallacei strain FMUON74 and assembly.</title>
        <authorList>
            <person name="Toyokawa M."/>
            <person name="Uesaka K."/>
        </authorList>
    </citation>
    <scope>NUCLEOTIDE SEQUENCE [LARGE SCALE GENOMIC DNA]</scope>
    <source>
        <strain evidence="3 4">FMUON74</strain>
    </source>
</reference>
<dbReference type="EMBL" id="AP023396">
    <property type="protein sequence ID" value="BCK52354.1"/>
    <property type="molecule type" value="Genomic_DNA"/>
</dbReference>
<evidence type="ECO:0000259" key="2">
    <source>
        <dbReference type="Pfam" id="PF05305"/>
    </source>
</evidence>
<evidence type="ECO:0000256" key="1">
    <source>
        <dbReference type="SAM" id="MobiDB-lite"/>
    </source>
</evidence>
<dbReference type="InterPro" id="IPR007969">
    <property type="entry name" value="DUF732"/>
</dbReference>
<proteinExistence type="predicted"/>
<protein>
    <recommendedName>
        <fullName evidence="2">DUF732 domain-containing protein</fullName>
    </recommendedName>
</protein>
<organism evidence="3 4">
    <name type="scientific">Nocardia wallacei</name>
    <dbReference type="NCBI Taxonomy" id="480035"/>
    <lineage>
        <taxon>Bacteria</taxon>
        <taxon>Bacillati</taxon>
        <taxon>Actinomycetota</taxon>
        <taxon>Actinomycetes</taxon>
        <taxon>Mycobacteriales</taxon>
        <taxon>Nocardiaceae</taxon>
        <taxon>Nocardia</taxon>
    </lineage>
</organism>
<evidence type="ECO:0000313" key="3">
    <source>
        <dbReference type="EMBL" id="BCK52354.1"/>
    </source>
</evidence>
<dbReference type="Proteomes" id="UP000516173">
    <property type="component" value="Chromosome"/>
</dbReference>
<feature type="compositionally biased region" description="Low complexity" evidence="1">
    <location>
        <begin position="57"/>
        <end position="76"/>
    </location>
</feature>
<keyword evidence="4" id="KW-1185">Reference proteome</keyword>
<evidence type="ECO:0000313" key="4">
    <source>
        <dbReference type="Proteomes" id="UP000516173"/>
    </source>
</evidence>
<gene>
    <name evidence="3" type="ORF">NWFMUON74_01260</name>
</gene>
<name>A0A7G1KG06_9NOCA</name>
<dbReference type="AlphaFoldDB" id="A0A7G1KG06"/>
<dbReference type="Pfam" id="PF05305">
    <property type="entry name" value="DUF732"/>
    <property type="match status" value="1"/>
</dbReference>